<keyword evidence="5" id="KW-0460">Magnesium</keyword>
<dbReference type="GO" id="GO:0016874">
    <property type="term" value="F:ligase activity"/>
    <property type="evidence" value="ECO:0007669"/>
    <property type="project" value="UniProtKB-KW"/>
</dbReference>
<dbReference type="SUPFAM" id="SSF52440">
    <property type="entry name" value="PreATP-grasp domain"/>
    <property type="match status" value="1"/>
</dbReference>
<keyword evidence="4" id="KW-0067">ATP-binding</keyword>
<protein>
    <submittedName>
        <fullName evidence="7">Glutathionylspermidine synthase family protein</fullName>
    </submittedName>
</protein>
<evidence type="ECO:0000256" key="2">
    <source>
        <dbReference type="ARBA" id="ARBA00022723"/>
    </source>
</evidence>
<dbReference type="GO" id="GO:0005524">
    <property type="term" value="F:ATP binding"/>
    <property type="evidence" value="ECO:0007669"/>
    <property type="project" value="UniProtKB-KW"/>
</dbReference>
<evidence type="ECO:0000256" key="1">
    <source>
        <dbReference type="ARBA" id="ARBA00022598"/>
    </source>
</evidence>
<dbReference type="GO" id="GO:0046872">
    <property type="term" value="F:metal ion binding"/>
    <property type="evidence" value="ECO:0007669"/>
    <property type="project" value="UniProtKB-KW"/>
</dbReference>
<evidence type="ECO:0000313" key="8">
    <source>
        <dbReference type="Proteomes" id="UP000777265"/>
    </source>
</evidence>
<dbReference type="Proteomes" id="UP000777265">
    <property type="component" value="Unassembled WGS sequence"/>
</dbReference>
<keyword evidence="1" id="KW-0436">Ligase</keyword>
<evidence type="ECO:0000259" key="6">
    <source>
        <dbReference type="Pfam" id="PF03738"/>
    </source>
</evidence>
<comment type="caution">
    <text evidence="7">The sequence shown here is derived from an EMBL/GenBank/DDBJ whole genome shotgun (WGS) entry which is preliminary data.</text>
</comment>
<dbReference type="AlphaFoldDB" id="A0A971RZW8"/>
<dbReference type="InterPro" id="IPR005494">
    <property type="entry name" value="GSPS_pre-ATP-grasp-like_dom"/>
</dbReference>
<keyword evidence="3" id="KW-0547">Nucleotide-binding</keyword>
<proteinExistence type="predicted"/>
<sequence length="79" mass="9180">MPARCGHTGGYDHDNKRFVDLDGNQIRFLFKLYPWEYMLTDEFAPNLPTTDIALFEPPWNDLSHVVFAGYLFCKHDALS</sequence>
<evidence type="ECO:0000256" key="3">
    <source>
        <dbReference type="ARBA" id="ARBA00022741"/>
    </source>
</evidence>
<gene>
    <name evidence="7" type="ORF">GXY80_02935</name>
</gene>
<reference evidence="7" key="2">
    <citation type="submission" date="2020-01" db="EMBL/GenBank/DDBJ databases">
        <authorList>
            <person name="Campanaro S."/>
        </authorList>
    </citation>
    <scope>NUCLEOTIDE SEQUENCE</scope>
    <source>
        <strain evidence="7">AS06rmzACSIP_7</strain>
    </source>
</reference>
<dbReference type="Pfam" id="PF03738">
    <property type="entry name" value="GSP_synth"/>
    <property type="match status" value="1"/>
</dbReference>
<evidence type="ECO:0000256" key="5">
    <source>
        <dbReference type="ARBA" id="ARBA00022842"/>
    </source>
</evidence>
<feature type="domain" description="Glutathionylspermidine synthase pre-ATP-grasp-like" evidence="6">
    <location>
        <begin position="11"/>
        <end position="62"/>
    </location>
</feature>
<evidence type="ECO:0000313" key="7">
    <source>
        <dbReference type="EMBL" id="NLW34426.1"/>
    </source>
</evidence>
<name>A0A971RZW8_9BACT</name>
<dbReference type="InterPro" id="IPR016185">
    <property type="entry name" value="PreATP-grasp_dom_sf"/>
</dbReference>
<dbReference type="EMBL" id="JAAYEE010000049">
    <property type="protein sequence ID" value="NLW34426.1"/>
    <property type="molecule type" value="Genomic_DNA"/>
</dbReference>
<accession>A0A971RZW8</accession>
<reference evidence="7" key="1">
    <citation type="journal article" date="2020" name="Biotechnol. Biofuels">
        <title>New insights from the biogas microbiome by comprehensive genome-resolved metagenomics of nearly 1600 species originating from multiple anaerobic digesters.</title>
        <authorList>
            <person name="Campanaro S."/>
            <person name="Treu L."/>
            <person name="Rodriguez-R L.M."/>
            <person name="Kovalovszki A."/>
            <person name="Ziels R.M."/>
            <person name="Maus I."/>
            <person name="Zhu X."/>
            <person name="Kougias P.G."/>
            <person name="Basile A."/>
            <person name="Luo G."/>
            <person name="Schluter A."/>
            <person name="Konstantinidis K.T."/>
            <person name="Angelidaki I."/>
        </authorList>
    </citation>
    <scope>NUCLEOTIDE SEQUENCE</scope>
    <source>
        <strain evidence="7">AS06rmzACSIP_7</strain>
    </source>
</reference>
<keyword evidence="2" id="KW-0479">Metal-binding</keyword>
<evidence type="ECO:0000256" key="4">
    <source>
        <dbReference type="ARBA" id="ARBA00022840"/>
    </source>
</evidence>
<organism evidence="7 8">
    <name type="scientific">Syntrophorhabdus aromaticivorans</name>
    <dbReference type="NCBI Taxonomy" id="328301"/>
    <lineage>
        <taxon>Bacteria</taxon>
        <taxon>Pseudomonadati</taxon>
        <taxon>Thermodesulfobacteriota</taxon>
        <taxon>Syntrophorhabdia</taxon>
        <taxon>Syntrophorhabdales</taxon>
        <taxon>Syntrophorhabdaceae</taxon>
        <taxon>Syntrophorhabdus</taxon>
    </lineage>
</organism>